<evidence type="ECO:0000313" key="8">
    <source>
        <dbReference type="EMBL" id="AVR44217.1"/>
    </source>
</evidence>
<dbReference type="SUPFAM" id="SSF52540">
    <property type="entry name" value="P-loop containing nucleoside triphosphate hydrolases"/>
    <property type="match status" value="1"/>
</dbReference>
<comment type="similarity">
    <text evidence="2">Belongs to the VirD4/TraG family.</text>
</comment>
<dbReference type="GO" id="GO:0005886">
    <property type="term" value="C:plasma membrane"/>
    <property type="evidence" value="ECO:0007669"/>
    <property type="project" value="UniProtKB-SubCell"/>
</dbReference>
<organism evidence="8 9">
    <name type="scientific">Christiangramia fulva</name>
    <dbReference type="NCBI Taxonomy" id="2126553"/>
    <lineage>
        <taxon>Bacteria</taxon>
        <taxon>Pseudomonadati</taxon>
        <taxon>Bacteroidota</taxon>
        <taxon>Flavobacteriia</taxon>
        <taxon>Flavobacteriales</taxon>
        <taxon>Flavobacteriaceae</taxon>
        <taxon>Christiangramia</taxon>
    </lineage>
</organism>
<keyword evidence="6 7" id="KW-0472">Membrane</keyword>
<evidence type="ECO:0000256" key="4">
    <source>
        <dbReference type="ARBA" id="ARBA00022692"/>
    </source>
</evidence>
<accession>A0A2R3Z1S0</accession>
<keyword evidence="9" id="KW-1185">Reference proteome</keyword>
<keyword evidence="5 7" id="KW-1133">Transmembrane helix</keyword>
<name>A0A2R3Z1S0_9FLAO</name>
<protein>
    <submittedName>
        <fullName evidence="8">Mobilization protein</fullName>
    </submittedName>
</protein>
<dbReference type="PANTHER" id="PTHR37937">
    <property type="entry name" value="CONJUGATIVE TRANSFER: DNA TRANSPORT"/>
    <property type="match status" value="1"/>
</dbReference>
<evidence type="ECO:0000256" key="7">
    <source>
        <dbReference type="SAM" id="Phobius"/>
    </source>
</evidence>
<dbReference type="KEGG" id="grs:C7S20_02480"/>
<dbReference type="EMBL" id="CP028136">
    <property type="protein sequence ID" value="AVR44217.1"/>
    <property type="molecule type" value="Genomic_DNA"/>
</dbReference>
<evidence type="ECO:0000256" key="5">
    <source>
        <dbReference type="ARBA" id="ARBA00022989"/>
    </source>
</evidence>
<evidence type="ECO:0000256" key="1">
    <source>
        <dbReference type="ARBA" id="ARBA00004651"/>
    </source>
</evidence>
<dbReference type="InterPro" id="IPR051539">
    <property type="entry name" value="T4SS-coupling_protein"/>
</dbReference>
<feature type="transmembrane region" description="Helical" evidence="7">
    <location>
        <begin position="27"/>
        <end position="44"/>
    </location>
</feature>
<dbReference type="PANTHER" id="PTHR37937:SF1">
    <property type="entry name" value="CONJUGATIVE TRANSFER: DNA TRANSPORT"/>
    <property type="match status" value="1"/>
</dbReference>
<dbReference type="Proteomes" id="UP000241507">
    <property type="component" value="Chromosome"/>
</dbReference>
<dbReference type="OrthoDB" id="102453at2"/>
<gene>
    <name evidence="8" type="ORF">C7S20_02480</name>
</gene>
<evidence type="ECO:0000256" key="3">
    <source>
        <dbReference type="ARBA" id="ARBA00022475"/>
    </source>
</evidence>
<evidence type="ECO:0000256" key="2">
    <source>
        <dbReference type="ARBA" id="ARBA00008806"/>
    </source>
</evidence>
<dbReference type="Pfam" id="PF02534">
    <property type="entry name" value="T4SS-DNA_transf"/>
    <property type="match status" value="1"/>
</dbReference>
<dbReference type="Gene3D" id="3.40.50.300">
    <property type="entry name" value="P-loop containing nucleotide triphosphate hydrolases"/>
    <property type="match status" value="1"/>
</dbReference>
<dbReference type="CDD" id="cd01127">
    <property type="entry name" value="TrwB_TraG_TraD_VirD4"/>
    <property type="match status" value="1"/>
</dbReference>
<reference evidence="9" key="1">
    <citation type="submission" date="2018-03" db="EMBL/GenBank/DDBJ databases">
        <title>Gramella fulva sp. nov., isolated from a dry surface of tidal flat.</title>
        <authorList>
            <person name="Hwang S.H."/>
            <person name="Hwang W.M."/>
            <person name="Kang K."/>
            <person name="Ahn T.-Y."/>
        </authorList>
    </citation>
    <scope>NUCLEOTIDE SEQUENCE [LARGE SCALE GENOMIC DNA]</scope>
    <source>
        <strain evidence="9">SH35</strain>
    </source>
</reference>
<proteinExistence type="inferred from homology"/>
<comment type="subcellular location">
    <subcellularLocation>
        <location evidence="1">Cell membrane</location>
        <topology evidence="1">Multi-pass membrane protein</topology>
    </subcellularLocation>
</comment>
<dbReference type="InterPro" id="IPR027417">
    <property type="entry name" value="P-loop_NTPase"/>
</dbReference>
<keyword evidence="4 7" id="KW-0812">Transmembrane</keyword>
<dbReference type="AlphaFoldDB" id="A0A2R3Z1S0"/>
<evidence type="ECO:0000313" key="9">
    <source>
        <dbReference type="Proteomes" id="UP000241507"/>
    </source>
</evidence>
<dbReference type="InterPro" id="IPR003688">
    <property type="entry name" value="TraG/VirD4"/>
</dbReference>
<keyword evidence="3" id="KW-1003">Cell membrane</keyword>
<evidence type="ECO:0000256" key="6">
    <source>
        <dbReference type="ARBA" id="ARBA00023136"/>
    </source>
</evidence>
<feature type="transmembrane region" description="Helical" evidence="7">
    <location>
        <begin position="49"/>
        <end position="69"/>
    </location>
</feature>
<sequence length="524" mass="59868">MALHLLLAYAVCTIGFLTLERIYNRGVWLNLALAGIIFSPTYFLTQKNILICLLLILPLLLEILLIHGFRNQDQDENLAPKYRVPFLLQNGSFKIQNLRRGVSITGAAGSGKTESVIYNFLQHLHRHQFCGIIHDYKNFELTELAYPLYRKSNIPFFIISFDPIFHRVNPIAPPYLPDEESVNEVARVLMENLLEQKDQYASGSTRFFNDAVEGILSGLIWKLRTYHPACCTLPHLIAIYQLMTSEQLIRFLSSDFTSRGMADAFISGIDSERQTAAVKGTLANAFKKISTRKIFFTLSGNDIALDINNPENPAVVSIVNNPKLDAAYSPVIATIIHIIIKQMSVRGRESSFILMEEAPTLRLLNMHRVPATLRSYDIATLYVMQDKIQNDLLYGEKASKAILSNLSYQFFGKANDPATARYYEQFFELTHKEMISVSESRSMNFDTRITRSQREVSKRRADLFFRLKPGQFVAYADGKEKLIQFKRQRLLKSLPSLFRHPGREDIEENFKKIYLEASALINSL</sequence>
<dbReference type="RefSeq" id="WP_107010995.1">
    <property type="nucleotide sequence ID" value="NZ_CP028136.1"/>
</dbReference>